<comment type="similarity">
    <text evidence="2 7">Belongs to the purine-cytosine permease (2.A.39) family.</text>
</comment>
<dbReference type="PANTHER" id="PTHR31806">
    <property type="entry name" value="PURINE-CYTOSINE PERMEASE FCY2-RELATED"/>
    <property type="match status" value="1"/>
</dbReference>
<dbReference type="Proteomes" id="UP001586593">
    <property type="component" value="Unassembled WGS sequence"/>
</dbReference>
<dbReference type="EMBL" id="JAZHXJ010001272">
    <property type="protein sequence ID" value="KAL1845091.1"/>
    <property type="molecule type" value="Genomic_DNA"/>
</dbReference>
<dbReference type="Gene3D" id="1.10.4160.10">
    <property type="entry name" value="Hydantoin permease"/>
    <property type="match status" value="1"/>
</dbReference>
<keyword evidence="3 7" id="KW-0813">Transport</keyword>
<feature type="transmembrane region" description="Helical" evidence="9">
    <location>
        <begin position="419"/>
        <end position="441"/>
    </location>
</feature>
<evidence type="ECO:0000256" key="5">
    <source>
        <dbReference type="ARBA" id="ARBA00022989"/>
    </source>
</evidence>
<evidence type="ECO:0000256" key="3">
    <source>
        <dbReference type="ARBA" id="ARBA00022448"/>
    </source>
</evidence>
<feature type="transmembrane region" description="Helical" evidence="9">
    <location>
        <begin position="354"/>
        <end position="375"/>
    </location>
</feature>
<evidence type="ECO:0000313" key="10">
    <source>
        <dbReference type="EMBL" id="KAL1845091.1"/>
    </source>
</evidence>
<feature type="transmembrane region" description="Helical" evidence="9">
    <location>
        <begin position="501"/>
        <end position="520"/>
    </location>
</feature>
<feature type="transmembrane region" description="Helical" evidence="9">
    <location>
        <begin position="119"/>
        <end position="142"/>
    </location>
</feature>
<feature type="compositionally biased region" description="Basic and acidic residues" evidence="8">
    <location>
        <begin position="1"/>
        <end position="17"/>
    </location>
</feature>
<sequence>MDVDAEKGHDGYGDKKTAVPVDASSRDDLPLGEGDVAGGHGGSGGGILARLRTLEARMDRAFHLESEAIVRKRAEDKRPVPWTEQLTMALLWASGTMNTSCFATGFLGWEFGLSLRQSVAITVCASVLGAALTGYCATFGAATGLRQISVSRYSFGWWPNKLVAFLNGIQQMGWAAVSCITGGLALTAVSDGRLSLVVGIVVLAVVALLISFVGLRAILVYERYAWIVFFVIFLVIYGEVGPYADNATPASVTGANLSAAALSLLSIVYGSSASWCTMVSDYYVHYPADVSRVRVFLLTTFGLAIPTSIGMVAGCVAASALNHQPAWRDAYTDPDRGVGYLVQDMLHPRGFAKFLLTLLVLSGINVNVVSIYSSAISFQQLARPFALVPRFLWTLFCFACIIALALGGRQKLNDYLQDFLSLLGYWCTSYAVILFEEHYVFRRGRFENYDLDGWNDPARLPLGLGASVAFLLGVVAWVLGMDETWFVGPLARLIGDAGGDVANEFAFVVTAVSYLPARYLELKRFGR</sequence>
<evidence type="ECO:0000256" key="4">
    <source>
        <dbReference type="ARBA" id="ARBA00022692"/>
    </source>
</evidence>
<dbReference type="InterPro" id="IPR001248">
    <property type="entry name" value="Pur-cyt_permease"/>
</dbReference>
<protein>
    <recommendedName>
        <fullName evidence="12">Nucleoside transporter</fullName>
    </recommendedName>
</protein>
<keyword evidence="5 9" id="KW-1133">Transmembrane helix</keyword>
<keyword evidence="4 9" id="KW-0812">Transmembrane</keyword>
<name>A0ABR3VTT6_9PEZI</name>
<feature type="transmembrane region" description="Helical" evidence="9">
    <location>
        <begin position="296"/>
        <end position="321"/>
    </location>
</feature>
<keyword evidence="6 7" id="KW-0472">Membrane</keyword>
<comment type="subcellular location">
    <subcellularLocation>
        <location evidence="1">Membrane</location>
        <topology evidence="1">Multi-pass membrane protein</topology>
    </subcellularLocation>
</comment>
<feature type="region of interest" description="Disordered" evidence="8">
    <location>
        <begin position="1"/>
        <end position="40"/>
    </location>
</feature>
<evidence type="ECO:0000256" key="9">
    <source>
        <dbReference type="SAM" id="Phobius"/>
    </source>
</evidence>
<evidence type="ECO:0000256" key="2">
    <source>
        <dbReference type="ARBA" id="ARBA00008974"/>
    </source>
</evidence>
<feature type="transmembrane region" description="Helical" evidence="9">
    <location>
        <begin position="462"/>
        <end position="481"/>
    </location>
</feature>
<evidence type="ECO:0000256" key="8">
    <source>
        <dbReference type="SAM" id="MobiDB-lite"/>
    </source>
</evidence>
<evidence type="ECO:0000256" key="1">
    <source>
        <dbReference type="ARBA" id="ARBA00004141"/>
    </source>
</evidence>
<dbReference type="PANTHER" id="PTHR31806:SF7">
    <property type="entry name" value="TRANSPORTER, PUTATIVE (AFU_ORTHOLOGUE AFUA_2G04690)-RELATED"/>
    <property type="match status" value="1"/>
</dbReference>
<feature type="transmembrane region" description="Helical" evidence="9">
    <location>
        <begin position="387"/>
        <end position="407"/>
    </location>
</feature>
<feature type="transmembrane region" description="Helical" evidence="9">
    <location>
        <begin position="194"/>
        <end position="215"/>
    </location>
</feature>
<feature type="transmembrane region" description="Helical" evidence="9">
    <location>
        <begin position="224"/>
        <end position="244"/>
    </location>
</feature>
<keyword evidence="11" id="KW-1185">Reference proteome</keyword>
<evidence type="ECO:0000313" key="11">
    <source>
        <dbReference type="Proteomes" id="UP001586593"/>
    </source>
</evidence>
<dbReference type="PIRSF" id="PIRSF002744">
    <property type="entry name" value="Pur-cyt_permease"/>
    <property type="match status" value="1"/>
</dbReference>
<proteinExistence type="inferred from homology"/>
<organism evidence="10 11">
    <name type="scientific">Phialemonium thermophilum</name>
    <dbReference type="NCBI Taxonomy" id="223376"/>
    <lineage>
        <taxon>Eukaryota</taxon>
        <taxon>Fungi</taxon>
        <taxon>Dikarya</taxon>
        <taxon>Ascomycota</taxon>
        <taxon>Pezizomycotina</taxon>
        <taxon>Sordariomycetes</taxon>
        <taxon>Sordariomycetidae</taxon>
        <taxon>Cephalothecales</taxon>
        <taxon>Cephalothecaceae</taxon>
        <taxon>Phialemonium</taxon>
    </lineage>
</organism>
<feature type="transmembrane region" description="Helical" evidence="9">
    <location>
        <begin position="162"/>
        <end position="188"/>
    </location>
</feature>
<gene>
    <name evidence="10" type="ORF">VTK73DRAFT_1152</name>
</gene>
<evidence type="ECO:0000256" key="7">
    <source>
        <dbReference type="PIRNR" id="PIRNR002744"/>
    </source>
</evidence>
<feature type="transmembrane region" description="Helical" evidence="9">
    <location>
        <begin position="264"/>
        <end position="284"/>
    </location>
</feature>
<comment type="caution">
    <text evidence="10">The sequence shown here is derived from an EMBL/GenBank/DDBJ whole genome shotgun (WGS) entry which is preliminary data.</text>
</comment>
<evidence type="ECO:0000256" key="6">
    <source>
        <dbReference type="ARBA" id="ARBA00023136"/>
    </source>
</evidence>
<accession>A0ABR3VTT6</accession>
<dbReference type="InterPro" id="IPR026030">
    <property type="entry name" value="Pur-cyt_permease_Fcy2/21/22"/>
</dbReference>
<feature type="transmembrane region" description="Helical" evidence="9">
    <location>
        <begin position="86"/>
        <end position="107"/>
    </location>
</feature>
<evidence type="ECO:0008006" key="12">
    <source>
        <dbReference type="Google" id="ProtNLM"/>
    </source>
</evidence>
<reference evidence="10 11" key="1">
    <citation type="journal article" date="2024" name="Commun. Biol.">
        <title>Comparative genomic analysis of thermophilic fungi reveals convergent evolutionary adaptations and gene losses.</title>
        <authorList>
            <person name="Steindorff A.S."/>
            <person name="Aguilar-Pontes M.V."/>
            <person name="Robinson A.J."/>
            <person name="Andreopoulos B."/>
            <person name="LaButti K."/>
            <person name="Kuo A."/>
            <person name="Mondo S."/>
            <person name="Riley R."/>
            <person name="Otillar R."/>
            <person name="Haridas S."/>
            <person name="Lipzen A."/>
            <person name="Grimwood J."/>
            <person name="Schmutz J."/>
            <person name="Clum A."/>
            <person name="Reid I.D."/>
            <person name="Moisan M.C."/>
            <person name="Butler G."/>
            <person name="Nguyen T.T.M."/>
            <person name="Dewar K."/>
            <person name="Conant G."/>
            <person name="Drula E."/>
            <person name="Henrissat B."/>
            <person name="Hansel C."/>
            <person name="Singer S."/>
            <person name="Hutchinson M.I."/>
            <person name="de Vries R.P."/>
            <person name="Natvig D.O."/>
            <person name="Powell A.J."/>
            <person name="Tsang A."/>
            <person name="Grigoriev I.V."/>
        </authorList>
    </citation>
    <scope>NUCLEOTIDE SEQUENCE [LARGE SCALE GENOMIC DNA]</scope>
    <source>
        <strain evidence="10 11">ATCC 24622</strain>
    </source>
</reference>
<dbReference type="Pfam" id="PF02133">
    <property type="entry name" value="Transp_cyt_pur"/>
    <property type="match status" value="1"/>
</dbReference>